<evidence type="ECO:0000256" key="1">
    <source>
        <dbReference type="ARBA" id="ARBA00022491"/>
    </source>
</evidence>
<reference evidence="4 5" key="1">
    <citation type="submission" date="2016-03" db="EMBL/GenBank/DDBJ databases">
        <title>Acetic acid bacteria sequencing.</title>
        <authorList>
            <person name="Brandt J."/>
            <person name="Jakob F."/>
            <person name="Vogel R.F."/>
        </authorList>
    </citation>
    <scope>NUCLEOTIDE SEQUENCE [LARGE SCALE GENOMIC DNA]</scope>
    <source>
        <strain evidence="4 5">NBRC 101099</strain>
    </source>
</reference>
<evidence type="ECO:0000256" key="3">
    <source>
        <dbReference type="ARBA" id="ARBA00022884"/>
    </source>
</evidence>
<accession>A0A1U9KS58</accession>
<proteinExistence type="predicted"/>
<keyword evidence="4" id="KW-0969">Cilium</keyword>
<keyword evidence="5" id="KW-1185">Reference proteome</keyword>
<evidence type="ECO:0000313" key="5">
    <source>
        <dbReference type="Proteomes" id="UP000188604"/>
    </source>
</evidence>
<dbReference type="GO" id="GO:1902209">
    <property type="term" value="P:negative regulation of bacterial-type flagellum assembly"/>
    <property type="evidence" value="ECO:0007669"/>
    <property type="project" value="InterPro"/>
</dbReference>
<dbReference type="RefSeq" id="WP_077807678.1">
    <property type="nucleotide sequence ID" value="NZ_BJXS01000006.1"/>
</dbReference>
<evidence type="ECO:0000313" key="4">
    <source>
        <dbReference type="EMBL" id="AQS88638.1"/>
    </source>
</evidence>
<dbReference type="InterPro" id="IPR009967">
    <property type="entry name" value="Flagellum_FlbT"/>
</dbReference>
<dbReference type="GO" id="GO:0044781">
    <property type="term" value="P:bacterial-type flagellum organization"/>
    <property type="evidence" value="ECO:0007669"/>
    <property type="project" value="UniProtKB-KW"/>
</dbReference>
<dbReference type="KEGG" id="nch:A0U93_12660"/>
<dbReference type="GO" id="GO:0006402">
    <property type="term" value="P:mRNA catabolic process"/>
    <property type="evidence" value="ECO:0007669"/>
    <property type="project" value="InterPro"/>
</dbReference>
<dbReference type="AlphaFoldDB" id="A0A1U9KS58"/>
<keyword evidence="4" id="KW-0966">Cell projection</keyword>
<keyword evidence="1" id="KW-0678">Repressor</keyword>
<dbReference type="OrthoDB" id="8561314at2"/>
<dbReference type="GO" id="GO:0048027">
    <property type="term" value="F:mRNA 5'-UTR binding"/>
    <property type="evidence" value="ECO:0007669"/>
    <property type="project" value="InterPro"/>
</dbReference>
<dbReference type="Pfam" id="PF07378">
    <property type="entry name" value="FlbT"/>
    <property type="match status" value="1"/>
</dbReference>
<keyword evidence="2" id="KW-1005">Bacterial flagellum biogenesis</keyword>
<keyword evidence="3" id="KW-0694">RNA-binding</keyword>
<evidence type="ECO:0000256" key="2">
    <source>
        <dbReference type="ARBA" id="ARBA00022795"/>
    </source>
</evidence>
<sequence length="137" mass="14982">MAGLGIRLAAGEKLIVNGAAIQFETDAQIKLANQVNFLFGRQIMAPDDVTTPARRIYFALQTAHIGTAEEREAALKSARYFIQTFIEETTSEHARVLLASALDAAQRGAGYEALRLARRILRHEDAVLSGAEARKKS</sequence>
<dbReference type="Proteomes" id="UP000188604">
    <property type="component" value="Chromosome"/>
</dbReference>
<name>A0A1U9KS58_9PROT</name>
<dbReference type="STRING" id="320497.A0U93_12660"/>
<keyword evidence="4" id="KW-0282">Flagellum</keyword>
<gene>
    <name evidence="4" type="ORF">A0U93_12660</name>
</gene>
<organism evidence="4 5">
    <name type="scientific">Neoasaia chiangmaiensis</name>
    <dbReference type="NCBI Taxonomy" id="320497"/>
    <lineage>
        <taxon>Bacteria</taxon>
        <taxon>Pseudomonadati</taxon>
        <taxon>Pseudomonadota</taxon>
        <taxon>Alphaproteobacteria</taxon>
        <taxon>Acetobacterales</taxon>
        <taxon>Acetobacteraceae</taxon>
        <taxon>Neoasaia</taxon>
    </lineage>
</organism>
<protein>
    <submittedName>
        <fullName evidence="4">Flagellar biosynthesis repressor FlbT</fullName>
    </submittedName>
</protein>
<dbReference type="EMBL" id="CP014691">
    <property type="protein sequence ID" value="AQS88638.1"/>
    <property type="molecule type" value="Genomic_DNA"/>
</dbReference>